<evidence type="ECO:0000256" key="4">
    <source>
        <dbReference type="SAM" id="SignalP"/>
    </source>
</evidence>
<dbReference type="InterPro" id="IPR041700">
    <property type="entry name" value="OMP_b-brl_3"/>
</dbReference>
<feature type="domain" description="TonB-dependent receptor plug" evidence="5">
    <location>
        <begin position="143"/>
        <end position="225"/>
    </location>
</feature>
<name>A0A1S1YWH2_FLAPC</name>
<dbReference type="InterPro" id="IPR012910">
    <property type="entry name" value="Plug_dom"/>
</dbReference>
<feature type="domain" description="Outer membrane protein beta-barrel" evidence="6">
    <location>
        <begin position="393"/>
        <end position="770"/>
    </location>
</feature>
<organism evidence="7 8">
    <name type="scientific">Flammeovirga pacifica</name>
    <dbReference type="NCBI Taxonomy" id="915059"/>
    <lineage>
        <taxon>Bacteria</taxon>
        <taxon>Pseudomonadati</taxon>
        <taxon>Bacteroidota</taxon>
        <taxon>Cytophagia</taxon>
        <taxon>Cytophagales</taxon>
        <taxon>Flammeovirgaceae</taxon>
        <taxon>Flammeovirga</taxon>
    </lineage>
</organism>
<dbReference type="Pfam" id="PF13715">
    <property type="entry name" value="CarbopepD_reg_2"/>
    <property type="match status" value="1"/>
</dbReference>
<dbReference type="Gene3D" id="2.40.170.20">
    <property type="entry name" value="TonB-dependent receptor, beta-barrel domain"/>
    <property type="match status" value="1"/>
</dbReference>
<protein>
    <recommendedName>
        <fullName evidence="9">TonB-dependent receptor</fullName>
    </recommendedName>
</protein>
<dbReference type="AlphaFoldDB" id="A0A1S1YWH2"/>
<dbReference type="Pfam" id="PF07715">
    <property type="entry name" value="Plug"/>
    <property type="match status" value="1"/>
</dbReference>
<dbReference type="Proteomes" id="UP000179797">
    <property type="component" value="Unassembled WGS sequence"/>
</dbReference>
<evidence type="ECO:0008006" key="9">
    <source>
        <dbReference type="Google" id="ProtNLM"/>
    </source>
</evidence>
<dbReference type="SUPFAM" id="SSF49464">
    <property type="entry name" value="Carboxypeptidase regulatory domain-like"/>
    <property type="match status" value="1"/>
</dbReference>
<dbReference type="OrthoDB" id="905812at2"/>
<sequence length="791" mass="87890">MRTLFISVNLILLLILPSFAFSNNNPEDKKGTIKGQIIDQADNSPVGYATVSITNKENISLGGGLTDDQGNFKIKNVSFGKYTLVVQFIGYTTLKKEINVNAINFDLGQIKIGENVEQLEEVEVRAEKTSIERSIDKKVVNVSDAMIAEGNSVSEVLQTIPEISVGSDGAISLRGESNVRVLIDGKPSQIDPAQIFQTLPAGSIEKIEVITNPSAKYDPDGLSGIINVITKKDKMKGLNGSANIGAGTGEKYNGYLGLNYRIKKFNFFGQGSYGENRFENKKDLKRIYTDQSIPSFDQQGDNIRNGRYYNTKLGADYFLDSTNTITFYAELWDWKGGEKNYFVNSNLQGDQVISSQKEFGDQNNRASGSSFSLNHRKEFKKGTLESDAFYNGGSSTFSTSSTLENDTQRNSSVNTDANWNYASLKVDYSHKINDKSSLETGYKGELLDASAKISNSLGGVVNNYSYDYDQYINSAYGSYSIALGTYSIKAGLRGEIATIEGQVKTESGQDTTYSINYASLFPTLHIQKKMGDFNTIGLSYSRRINRPSIFNMLPIEQRSNSSTVTVGNPDLQPSYTNSISFDHGLNKGKLGLNTSLYVRHSTDIIRNVSRYDSVDDVTVYTYANLGSSITGGASISANYQIAKWWNIDANLNFFYLEIQDENEEFTVPTDANPINWTAKLNTRFMLPKSFTIQIMGRYAGQQYDAQNITQPTYALNLAVKKAILKKKGNISFKIDDIINSGFTKDVYGRDFQEQTYYLQERPVYRVSFSYAFGGQFQGRKARKLHSSGGMN</sequence>
<feature type="signal peptide" evidence="4">
    <location>
        <begin position="1"/>
        <end position="20"/>
    </location>
</feature>
<dbReference type="STRING" id="915059.NH26_01745"/>
<dbReference type="RefSeq" id="WP_044226801.1">
    <property type="nucleotide sequence ID" value="NZ_JRYR02000001.1"/>
</dbReference>
<dbReference type="InterPro" id="IPR036942">
    <property type="entry name" value="Beta-barrel_TonB_sf"/>
</dbReference>
<evidence type="ECO:0000313" key="8">
    <source>
        <dbReference type="Proteomes" id="UP000179797"/>
    </source>
</evidence>
<keyword evidence="2" id="KW-0472">Membrane</keyword>
<gene>
    <name evidence="7" type="ORF">NH26_01745</name>
</gene>
<dbReference type="InterPro" id="IPR008969">
    <property type="entry name" value="CarboxyPept-like_regulatory"/>
</dbReference>
<reference evidence="7 8" key="1">
    <citation type="journal article" date="2012" name="Int. J. Syst. Evol. Microbiol.">
        <title>Flammeovirga pacifica sp. nov., isolated from deep-sea sediment.</title>
        <authorList>
            <person name="Xu H."/>
            <person name="Fu Y."/>
            <person name="Yang N."/>
            <person name="Ding Z."/>
            <person name="Lai Q."/>
            <person name="Zeng R."/>
        </authorList>
    </citation>
    <scope>NUCLEOTIDE SEQUENCE [LARGE SCALE GENOMIC DNA]</scope>
    <source>
        <strain evidence="8">DSM 24597 / LMG 26175 / WPAGA1</strain>
    </source>
</reference>
<evidence type="ECO:0000259" key="5">
    <source>
        <dbReference type="Pfam" id="PF07715"/>
    </source>
</evidence>
<feature type="chain" id="PRO_5010167664" description="TonB-dependent receptor" evidence="4">
    <location>
        <begin position="21"/>
        <end position="791"/>
    </location>
</feature>
<evidence type="ECO:0000256" key="3">
    <source>
        <dbReference type="ARBA" id="ARBA00023237"/>
    </source>
</evidence>
<dbReference type="SUPFAM" id="SSF56935">
    <property type="entry name" value="Porins"/>
    <property type="match status" value="1"/>
</dbReference>
<evidence type="ECO:0000313" key="7">
    <source>
        <dbReference type="EMBL" id="OHX65165.1"/>
    </source>
</evidence>
<comment type="subcellular location">
    <subcellularLocation>
        <location evidence="1">Cell outer membrane</location>
    </subcellularLocation>
</comment>
<evidence type="ECO:0000256" key="2">
    <source>
        <dbReference type="ARBA" id="ARBA00023136"/>
    </source>
</evidence>
<dbReference type="PANTHER" id="PTHR40980">
    <property type="entry name" value="PLUG DOMAIN-CONTAINING PROTEIN"/>
    <property type="match status" value="1"/>
</dbReference>
<accession>A0A1S1YWH2</accession>
<dbReference type="Gene3D" id="2.60.40.1120">
    <property type="entry name" value="Carboxypeptidase-like, regulatory domain"/>
    <property type="match status" value="1"/>
</dbReference>
<dbReference type="InterPro" id="IPR037066">
    <property type="entry name" value="Plug_dom_sf"/>
</dbReference>
<dbReference type="PANTHER" id="PTHR40980:SF4">
    <property type="entry name" value="TONB-DEPENDENT RECEPTOR-LIKE BETA-BARREL DOMAIN-CONTAINING PROTEIN"/>
    <property type="match status" value="1"/>
</dbReference>
<keyword evidence="4" id="KW-0732">Signal</keyword>
<evidence type="ECO:0000259" key="6">
    <source>
        <dbReference type="Pfam" id="PF14905"/>
    </source>
</evidence>
<keyword evidence="3" id="KW-0998">Cell outer membrane</keyword>
<comment type="caution">
    <text evidence="7">The sequence shown here is derived from an EMBL/GenBank/DDBJ whole genome shotgun (WGS) entry which is preliminary data.</text>
</comment>
<dbReference type="Gene3D" id="2.170.130.10">
    <property type="entry name" value="TonB-dependent receptor, plug domain"/>
    <property type="match status" value="1"/>
</dbReference>
<keyword evidence="8" id="KW-1185">Reference proteome</keyword>
<dbReference type="EMBL" id="JRYR02000001">
    <property type="protein sequence ID" value="OHX65165.1"/>
    <property type="molecule type" value="Genomic_DNA"/>
</dbReference>
<dbReference type="GO" id="GO:0009279">
    <property type="term" value="C:cell outer membrane"/>
    <property type="evidence" value="ECO:0007669"/>
    <property type="project" value="UniProtKB-SubCell"/>
</dbReference>
<dbReference type="Pfam" id="PF14905">
    <property type="entry name" value="OMP_b-brl_3"/>
    <property type="match status" value="1"/>
</dbReference>
<evidence type="ECO:0000256" key="1">
    <source>
        <dbReference type="ARBA" id="ARBA00004442"/>
    </source>
</evidence>
<proteinExistence type="predicted"/>